<dbReference type="Pfam" id="PF08576">
    <property type="entry name" value="DUF1764"/>
    <property type="match status" value="1"/>
</dbReference>
<keyword evidence="3" id="KW-1185">Reference proteome</keyword>
<dbReference type="STRING" id="72664.V4MEP9"/>
<dbReference type="PANTHER" id="PTHR34066:SF1">
    <property type="entry name" value="DUF1764 FAMILY PROTEIN"/>
    <property type="match status" value="1"/>
</dbReference>
<evidence type="ECO:0000313" key="3">
    <source>
        <dbReference type="Proteomes" id="UP000030689"/>
    </source>
</evidence>
<dbReference type="EMBL" id="KI517384">
    <property type="protein sequence ID" value="ESQ53727.1"/>
    <property type="molecule type" value="Genomic_DNA"/>
</dbReference>
<feature type="compositionally biased region" description="Basic and acidic residues" evidence="1">
    <location>
        <begin position="49"/>
        <end position="69"/>
    </location>
</feature>
<proteinExistence type="predicted"/>
<feature type="region of interest" description="Disordered" evidence="1">
    <location>
        <begin position="20"/>
        <end position="96"/>
    </location>
</feature>
<protein>
    <submittedName>
        <fullName evidence="2">Uncharacterized protein</fullName>
    </submittedName>
</protein>
<dbReference type="PANTHER" id="PTHR34066">
    <property type="entry name" value="GROWTH FACTOR 2"/>
    <property type="match status" value="1"/>
</dbReference>
<sequence length="130" mass="15024">MHMKKTSSFLKKLFLAGDKPALQQTKPVPKPGKLGKEIDDIFGGRQKKKPELGTTEKKETPVKKTEMARRKWKRKRSELDGFKNNPQTRPRKRTEDGLLVFTEDELDINKANADDTSLCHFDCSCCFFFF</sequence>
<evidence type="ECO:0000256" key="1">
    <source>
        <dbReference type="SAM" id="MobiDB-lite"/>
    </source>
</evidence>
<name>V4MEP9_EUTSA</name>
<dbReference type="Gramene" id="ESQ53727">
    <property type="protein sequence ID" value="ESQ53727"/>
    <property type="gene ID" value="EUTSA_v10027214mg"/>
</dbReference>
<gene>
    <name evidence="2" type="ORF">EUTSA_v10027214mg</name>
</gene>
<dbReference type="InterPro" id="IPR013885">
    <property type="entry name" value="DUF1764_euk"/>
</dbReference>
<reference evidence="2 3" key="1">
    <citation type="journal article" date="2013" name="Front. Plant Sci.">
        <title>The Reference Genome of the Halophytic Plant Eutrema salsugineum.</title>
        <authorList>
            <person name="Yang R."/>
            <person name="Jarvis D.E."/>
            <person name="Chen H."/>
            <person name="Beilstein M.A."/>
            <person name="Grimwood J."/>
            <person name="Jenkins J."/>
            <person name="Shu S."/>
            <person name="Prochnik S."/>
            <person name="Xin M."/>
            <person name="Ma C."/>
            <person name="Schmutz J."/>
            <person name="Wing R.A."/>
            <person name="Mitchell-Olds T."/>
            <person name="Schumaker K.S."/>
            <person name="Wang X."/>
        </authorList>
    </citation>
    <scope>NUCLEOTIDE SEQUENCE [LARGE SCALE GENOMIC DNA]</scope>
</reference>
<organism evidence="2 3">
    <name type="scientific">Eutrema salsugineum</name>
    <name type="common">Saltwater cress</name>
    <name type="synonym">Sisymbrium salsugineum</name>
    <dbReference type="NCBI Taxonomy" id="72664"/>
    <lineage>
        <taxon>Eukaryota</taxon>
        <taxon>Viridiplantae</taxon>
        <taxon>Streptophyta</taxon>
        <taxon>Embryophyta</taxon>
        <taxon>Tracheophyta</taxon>
        <taxon>Spermatophyta</taxon>
        <taxon>Magnoliopsida</taxon>
        <taxon>eudicotyledons</taxon>
        <taxon>Gunneridae</taxon>
        <taxon>Pentapetalae</taxon>
        <taxon>rosids</taxon>
        <taxon>malvids</taxon>
        <taxon>Brassicales</taxon>
        <taxon>Brassicaceae</taxon>
        <taxon>Eutremeae</taxon>
        <taxon>Eutrema</taxon>
    </lineage>
</organism>
<dbReference type="OMA" id="DGFNSNP"/>
<dbReference type="AlphaFoldDB" id="V4MEP9"/>
<dbReference type="KEGG" id="eus:EUTSA_v10027214mg"/>
<accession>V4MEP9</accession>
<evidence type="ECO:0000313" key="2">
    <source>
        <dbReference type="EMBL" id="ESQ53727.1"/>
    </source>
</evidence>
<dbReference type="Proteomes" id="UP000030689">
    <property type="component" value="Unassembled WGS sequence"/>
</dbReference>